<organism evidence="2 3">
    <name type="scientific">Streptomyces cinereospinus</name>
    <dbReference type="NCBI Taxonomy" id="285561"/>
    <lineage>
        <taxon>Bacteria</taxon>
        <taxon>Bacillati</taxon>
        <taxon>Actinomycetota</taxon>
        <taxon>Actinomycetes</taxon>
        <taxon>Kitasatosporales</taxon>
        <taxon>Streptomycetaceae</taxon>
        <taxon>Streptomyces</taxon>
    </lineage>
</organism>
<dbReference type="Gene3D" id="3.90.1200.10">
    <property type="match status" value="1"/>
</dbReference>
<proteinExistence type="predicted"/>
<name>A0ABV5N6Y9_9ACTN</name>
<gene>
    <name evidence="2" type="ORF">ACFF45_24815</name>
</gene>
<evidence type="ECO:0000313" key="2">
    <source>
        <dbReference type="EMBL" id="MFB9465841.1"/>
    </source>
</evidence>
<keyword evidence="3" id="KW-1185">Reference proteome</keyword>
<evidence type="ECO:0000313" key="3">
    <source>
        <dbReference type="Proteomes" id="UP001589709"/>
    </source>
</evidence>
<comment type="caution">
    <text evidence="2">The sequence shown here is derived from an EMBL/GenBank/DDBJ whole genome shotgun (WGS) entry which is preliminary data.</text>
</comment>
<dbReference type="Proteomes" id="UP001589709">
    <property type="component" value="Unassembled WGS sequence"/>
</dbReference>
<sequence length="295" mass="33114">MPSALHQLVASVTDTYTVVAEHPRPGDIRPSVWEVNGPGGERWFAKQHAGPKLHRREVDAYQKWTISLGADRAPELVASDAETRAVLVTGVPGRSLDTLRLPAEQERKAYEQAGELLARHHAAATDGPMTADVTEEAWGATVAKLLDGAARHVPEHEITLVRALLQEAPPRLPQVAAHGDYMPKNWMWDETEQWLRIIDFERSELQAAARRDFSRLRYRILLQRPDLNAAVHQGYGRQLTEEELVACRAYGALDALDSLSWGIKHHDIGLIDEAHTMLENLRLESRTRMWGGWSS</sequence>
<evidence type="ECO:0000259" key="1">
    <source>
        <dbReference type="Pfam" id="PF01636"/>
    </source>
</evidence>
<dbReference type="RefSeq" id="WP_381348679.1">
    <property type="nucleotide sequence ID" value="NZ_JBHMCY010000054.1"/>
</dbReference>
<reference evidence="2 3" key="1">
    <citation type="submission" date="2024-09" db="EMBL/GenBank/DDBJ databases">
        <authorList>
            <person name="Sun Q."/>
            <person name="Mori K."/>
        </authorList>
    </citation>
    <scope>NUCLEOTIDE SEQUENCE [LARGE SCALE GENOMIC DNA]</scope>
    <source>
        <strain evidence="2 3">JCM 6917</strain>
    </source>
</reference>
<dbReference type="InterPro" id="IPR011009">
    <property type="entry name" value="Kinase-like_dom_sf"/>
</dbReference>
<dbReference type="GO" id="GO:0016740">
    <property type="term" value="F:transferase activity"/>
    <property type="evidence" value="ECO:0007669"/>
    <property type="project" value="UniProtKB-KW"/>
</dbReference>
<dbReference type="InterPro" id="IPR002575">
    <property type="entry name" value="Aminoglycoside_PTrfase"/>
</dbReference>
<keyword evidence="2" id="KW-0808">Transferase</keyword>
<dbReference type="Pfam" id="PF01636">
    <property type="entry name" value="APH"/>
    <property type="match status" value="1"/>
</dbReference>
<dbReference type="EC" id="2.7.1.-" evidence="2"/>
<dbReference type="EMBL" id="JBHMCY010000054">
    <property type="protein sequence ID" value="MFB9465841.1"/>
    <property type="molecule type" value="Genomic_DNA"/>
</dbReference>
<feature type="domain" description="Aminoglycoside phosphotransferase" evidence="1">
    <location>
        <begin position="23"/>
        <end position="206"/>
    </location>
</feature>
<protein>
    <submittedName>
        <fullName evidence="2">Aminoglycoside phosphotransferase family protein</fullName>
        <ecNumber evidence="2">2.7.1.-</ecNumber>
    </submittedName>
</protein>
<accession>A0ABV5N6Y9</accession>
<dbReference type="SUPFAM" id="SSF56112">
    <property type="entry name" value="Protein kinase-like (PK-like)"/>
    <property type="match status" value="1"/>
</dbReference>